<protein>
    <recommendedName>
        <fullName evidence="3">Hydroxylamine reductase</fullName>
    </recommendedName>
</protein>
<accession>A0A066UYL5</accession>
<organism evidence="1 2">
    <name type="scientific">Vibrio fortis</name>
    <dbReference type="NCBI Taxonomy" id="212667"/>
    <lineage>
        <taxon>Bacteria</taxon>
        <taxon>Pseudomonadati</taxon>
        <taxon>Pseudomonadota</taxon>
        <taxon>Gammaproteobacteria</taxon>
        <taxon>Vibrionales</taxon>
        <taxon>Vibrionaceae</taxon>
        <taxon>Vibrio</taxon>
    </lineage>
</organism>
<evidence type="ECO:0000313" key="2">
    <source>
        <dbReference type="Proteomes" id="UP000027219"/>
    </source>
</evidence>
<dbReference type="EMBL" id="JFFR01000009">
    <property type="protein sequence ID" value="KDN29304.1"/>
    <property type="molecule type" value="Genomic_DNA"/>
</dbReference>
<evidence type="ECO:0000313" key="1">
    <source>
        <dbReference type="EMBL" id="KDN29304.1"/>
    </source>
</evidence>
<evidence type="ECO:0008006" key="3">
    <source>
        <dbReference type="Google" id="ProtNLM"/>
    </source>
</evidence>
<reference evidence="1 2" key="1">
    <citation type="submission" date="2014-02" db="EMBL/GenBank/DDBJ databases">
        <title>Vibrio fortis Dalian14 Genome Sequencing.</title>
        <authorList>
            <person name="Wang Y."/>
            <person name="Song L."/>
            <person name="Liu G."/>
            <person name="Ding J."/>
        </authorList>
    </citation>
    <scope>NUCLEOTIDE SEQUENCE [LARGE SCALE GENOMIC DNA]</scope>
    <source>
        <strain evidence="1 2">Dalian14</strain>
    </source>
</reference>
<gene>
    <name evidence="1" type="ORF">VFDL14_14040</name>
</gene>
<sequence length="76" mass="8341">MKNILVTVAALFTGLIALFTSLLLAIPLTIAALITGKKIQKQMSQQGFTSRMNNHYSANRDAGVIEGEYEDLSNKR</sequence>
<proteinExistence type="predicted"/>
<dbReference type="STRING" id="212667.VFDL14_14040"/>
<dbReference type="OrthoDB" id="5880691at2"/>
<dbReference type="AlphaFoldDB" id="A0A066UYL5"/>
<comment type="caution">
    <text evidence="1">The sequence shown here is derived from an EMBL/GenBank/DDBJ whole genome shotgun (WGS) entry which is preliminary data.</text>
</comment>
<keyword evidence="2" id="KW-1185">Reference proteome</keyword>
<dbReference type="Proteomes" id="UP000027219">
    <property type="component" value="Unassembled WGS sequence"/>
</dbReference>
<name>A0A066UYL5_9VIBR</name>
<dbReference type="RefSeq" id="WP_032550236.1">
    <property type="nucleotide sequence ID" value="NZ_JBEEAX010000004.1"/>
</dbReference>